<evidence type="ECO:0000313" key="3">
    <source>
        <dbReference type="Proteomes" id="UP001642484"/>
    </source>
</evidence>
<feature type="chain" id="PRO_5046255712" evidence="1">
    <location>
        <begin position="29"/>
        <end position="157"/>
    </location>
</feature>
<dbReference type="Proteomes" id="UP001642484">
    <property type="component" value="Unassembled WGS sequence"/>
</dbReference>
<accession>A0ABP0N725</accession>
<comment type="caution">
    <text evidence="2">The sequence shown here is derived from an EMBL/GenBank/DDBJ whole genome shotgun (WGS) entry which is preliminary data.</text>
</comment>
<protein>
    <submittedName>
        <fullName evidence="2">Uncharacterized protein</fullName>
    </submittedName>
</protein>
<gene>
    <name evidence="2" type="ORF">CCMP2556_LOCUS28661</name>
</gene>
<proteinExistence type="predicted"/>
<evidence type="ECO:0000313" key="2">
    <source>
        <dbReference type="EMBL" id="CAK9058149.1"/>
    </source>
</evidence>
<feature type="signal peptide" evidence="1">
    <location>
        <begin position="1"/>
        <end position="28"/>
    </location>
</feature>
<reference evidence="2 3" key="1">
    <citation type="submission" date="2024-02" db="EMBL/GenBank/DDBJ databases">
        <authorList>
            <person name="Chen Y."/>
            <person name="Shah S."/>
            <person name="Dougan E. K."/>
            <person name="Thang M."/>
            <person name="Chan C."/>
        </authorList>
    </citation>
    <scope>NUCLEOTIDE SEQUENCE [LARGE SCALE GENOMIC DNA]</scope>
</reference>
<evidence type="ECO:0000256" key="1">
    <source>
        <dbReference type="SAM" id="SignalP"/>
    </source>
</evidence>
<dbReference type="EMBL" id="CAXAMN010021342">
    <property type="protein sequence ID" value="CAK9058149.1"/>
    <property type="molecule type" value="Genomic_DNA"/>
</dbReference>
<keyword evidence="3" id="KW-1185">Reference proteome</keyword>
<keyword evidence="1" id="KW-0732">Signal</keyword>
<sequence>MPWHHRRTTWQLLLNVLATMALDPNRTAEDMCGFVANSNVGWTGQETVEWPVAGPQECCDICTSKSADNPPCVAWVWIHDTHCYQKYDTGEYAVTQSLDSLSTDSGTPTGTWTGLKVERTGAAGIMSALAHRLTATLASVIGKCEVASREEGLLLQA</sequence>
<organism evidence="2 3">
    <name type="scientific">Durusdinium trenchii</name>
    <dbReference type="NCBI Taxonomy" id="1381693"/>
    <lineage>
        <taxon>Eukaryota</taxon>
        <taxon>Sar</taxon>
        <taxon>Alveolata</taxon>
        <taxon>Dinophyceae</taxon>
        <taxon>Suessiales</taxon>
        <taxon>Symbiodiniaceae</taxon>
        <taxon>Durusdinium</taxon>
    </lineage>
</organism>
<name>A0ABP0N725_9DINO</name>